<dbReference type="SUPFAM" id="SSF51905">
    <property type="entry name" value="FAD/NAD(P)-binding domain"/>
    <property type="match status" value="1"/>
</dbReference>
<evidence type="ECO:0000313" key="6">
    <source>
        <dbReference type="EMBL" id="SUM69244.1"/>
    </source>
</evidence>
<dbReference type="EC" id="1.14.13.1" evidence="6"/>
<evidence type="ECO:0000256" key="1">
    <source>
        <dbReference type="ARBA" id="ARBA00001974"/>
    </source>
</evidence>
<evidence type="ECO:0000256" key="3">
    <source>
        <dbReference type="ARBA" id="ARBA00022827"/>
    </source>
</evidence>
<comment type="cofactor">
    <cofactor evidence="1">
        <name>FAD</name>
        <dbReference type="ChEBI" id="CHEBI:57692"/>
    </cofactor>
</comment>
<dbReference type="EC" id="1.14.13.24" evidence="6"/>
<dbReference type="GO" id="GO:0071949">
    <property type="term" value="F:FAD binding"/>
    <property type="evidence" value="ECO:0007669"/>
    <property type="project" value="InterPro"/>
</dbReference>
<dbReference type="Gene3D" id="3.50.50.60">
    <property type="entry name" value="FAD/NAD(P)-binding domain"/>
    <property type="match status" value="1"/>
</dbReference>
<proteinExistence type="predicted"/>
<evidence type="ECO:0000313" key="7">
    <source>
        <dbReference type="Proteomes" id="UP000255425"/>
    </source>
</evidence>
<dbReference type="PRINTS" id="PR00420">
    <property type="entry name" value="RNGMNOXGNASE"/>
</dbReference>
<protein>
    <submittedName>
        <fullName evidence="6">Salicylate hydroxylase</fullName>
        <ecNumber evidence="6">1.14.13.1</ecNumber>
        <ecNumber evidence="6">1.14.13.24</ecNumber>
    </submittedName>
</protein>
<accession>A0A380GZH8</accession>
<dbReference type="InterPro" id="IPR002938">
    <property type="entry name" value="FAD-bd"/>
</dbReference>
<evidence type="ECO:0000259" key="5">
    <source>
        <dbReference type="Pfam" id="PF01494"/>
    </source>
</evidence>
<sequence length="304" mass="34680">MNVYDERGKALISAKMKVKSLNVTLPRRTLLDIIKSYVKPSSIFTGYDVTKVEQTNSKVTLHFAEQESEAFDLCLGADGLYSTVRDAVGATSKINYNGYTCFRGMVEDVQLKDEQVANEYWGAKGKVGIVPLINNRAYWFITIHAKEKEPKYQTFGKPHLQAYFNHFPDEVREVLDKQSETGILLHDIYDLKPLRTFVYGRTILLVDAAHVTTPDMGQGASQAMEDALVLVNCIKNYDFNKAIERYDKLRVKHTAKVIKRSRKIGKLAQKHNKLIVKLRNMVMKLIPNAYASSQTKFLYKSKEK</sequence>
<keyword evidence="3" id="KW-0274">FAD</keyword>
<evidence type="ECO:0000256" key="4">
    <source>
        <dbReference type="ARBA" id="ARBA00023002"/>
    </source>
</evidence>
<dbReference type="PANTHER" id="PTHR46496:SF1">
    <property type="entry name" value="ZEAXANTHIN EPOXIDASE, CHLOROPLASTIC"/>
    <property type="match status" value="1"/>
</dbReference>
<dbReference type="Proteomes" id="UP000255425">
    <property type="component" value="Unassembled WGS sequence"/>
</dbReference>
<keyword evidence="2" id="KW-0285">Flavoprotein</keyword>
<dbReference type="PANTHER" id="PTHR46496">
    <property type="match status" value="1"/>
</dbReference>
<dbReference type="NCBIfam" id="NF005243">
    <property type="entry name" value="PRK06753.1"/>
    <property type="match status" value="1"/>
</dbReference>
<dbReference type="AlphaFoldDB" id="A0A380GZH8"/>
<dbReference type="Pfam" id="PF01494">
    <property type="entry name" value="FAD_binding_3"/>
    <property type="match status" value="1"/>
</dbReference>
<keyword evidence="4 6" id="KW-0560">Oxidoreductase</keyword>
<organism evidence="6 7">
    <name type="scientific">Staphylococcus saccharolyticus</name>
    <dbReference type="NCBI Taxonomy" id="33028"/>
    <lineage>
        <taxon>Bacteria</taxon>
        <taxon>Bacillati</taxon>
        <taxon>Bacillota</taxon>
        <taxon>Bacilli</taxon>
        <taxon>Bacillales</taxon>
        <taxon>Staphylococcaceae</taxon>
        <taxon>Staphylococcus</taxon>
    </lineage>
</organism>
<evidence type="ECO:0000256" key="2">
    <source>
        <dbReference type="ARBA" id="ARBA00022630"/>
    </source>
</evidence>
<feature type="domain" description="FAD-binding" evidence="5">
    <location>
        <begin position="41"/>
        <end position="234"/>
    </location>
</feature>
<reference evidence="6 7" key="1">
    <citation type="submission" date="2018-06" db="EMBL/GenBank/DDBJ databases">
        <authorList>
            <consortium name="Pathogen Informatics"/>
            <person name="Doyle S."/>
        </authorList>
    </citation>
    <scope>NUCLEOTIDE SEQUENCE [LARGE SCALE GENOMIC DNA]</scope>
    <source>
        <strain evidence="6 7">NCTC11807</strain>
    </source>
</reference>
<dbReference type="GO" id="GO:0018669">
    <property type="term" value="F:3-hydroxybenzoate 6-monooxygenase activity"/>
    <property type="evidence" value="ECO:0007669"/>
    <property type="project" value="UniProtKB-EC"/>
</dbReference>
<gene>
    <name evidence="6" type="primary">nagX</name>
    <name evidence="6" type="ORF">NCTC11807_00775</name>
</gene>
<name>A0A380GZH8_9STAP</name>
<dbReference type="InterPro" id="IPR036188">
    <property type="entry name" value="FAD/NAD-bd_sf"/>
</dbReference>
<keyword evidence="7" id="KW-1185">Reference proteome</keyword>
<dbReference type="EMBL" id="UHDZ01000001">
    <property type="protein sequence ID" value="SUM69244.1"/>
    <property type="molecule type" value="Genomic_DNA"/>
</dbReference>
<dbReference type="GO" id="GO:0018658">
    <property type="term" value="F:salicylate 1-monooxygenase activity"/>
    <property type="evidence" value="ECO:0007669"/>
    <property type="project" value="UniProtKB-EC"/>
</dbReference>